<dbReference type="Gene3D" id="3.10.350.10">
    <property type="entry name" value="LysM domain"/>
    <property type="match status" value="2"/>
</dbReference>
<name>A0A6A4I5P1_9AGAR</name>
<evidence type="ECO:0000256" key="1">
    <source>
        <dbReference type="ARBA" id="ARBA00022669"/>
    </source>
</evidence>
<dbReference type="Proteomes" id="UP000799118">
    <property type="component" value="Unassembled WGS sequence"/>
</dbReference>
<gene>
    <name evidence="5" type="ORF">BT96DRAFT_934966</name>
</gene>
<sequence length="125" mass="13464">MFSLALLVACAMAFMTLQVGDTCATIIVEFDIIIVDLETANPSINSDCTNLIIREAVIPNIDPLHTGTCWAYRNVFCVVLSDDICISIAVEFGVTIEVLDAANPEIDSVCDDLFVGEASHVNPVL</sequence>
<feature type="chain" id="PRO_5025502224" description="LysM domain-containing protein" evidence="3">
    <location>
        <begin position="25"/>
        <end position="125"/>
    </location>
</feature>
<keyword evidence="3" id="KW-0732">Signal</keyword>
<feature type="domain" description="LysM" evidence="4">
    <location>
        <begin position="75"/>
        <end position="121"/>
    </location>
</feature>
<dbReference type="CDD" id="cd00118">
    <property type="entry name" value="LysM"/>
    <property type="match status" value="2"/>
</dbReference>
<evidence type="ECO:0000259" key="4">
    <source>
        <dbReference type="PROSITE" id="PS51782"/>
    </source>
</evidence>
<evidence type="ECO:0000256" key="2">
    <source>
        <dbReference type="ARBA" id="ARBA00023026"/>
    </source>
</evidence>
<evidence type="ECO:0000313" key="6">
    <source>
        <dbReference type="Proteomes" id="UP000799118"/>
    </source>
</evidence>
<proteinExistence type="predicted"/>
<dbReference type="OrthoDB" id="5985073at2759"/>
<dbReference type="EMBL" id="ML769410">
    <property type="protein sequence ID" value="KAE9405233.1"/>
    <property type="molecule type" value="Genomic_DNA"/>
</dbReference>
<dbReference type="PANTHER" id="PTHR34997:SF1">
    <property type="entry name" value="PEPTIDOGLYCAN-BINDING LYSIN DOMAIN"/>
    <property type="match status" value="1"/>
</dbReference>
<dbReference type="PROSITE" id="PS51782">
    <property type="entry name" value="LYSM"/>
    <property type="match status" value="1"/>
</dbReference>
<keyword evidence="2" id="KW-0843">Virulence</keyword>
<keyword evidence="6" id="KW-1185">Reference proteome</keyword>
<dbReference type="InterPro" id="IPR052210">
    <property type="entry name" value="LysM1-like"/>
</dbReference>
<dbReference type="Pfam" id="PF01476">
    <property type="entry name" value="LysM"/>
    <property type="match status" value="1"/>
</dbReference>
<reference evidence="5" key="1">
    <citation type="journal article" date="2019" name="Environ. Microbiol.">
        <title>Fungal ecological strategies reflected in gene transcription - a case study of two litter decomposers.</title>
        <authorList>
            <person name="Barbi F."/>
            <person name="Kohler A."/>
            <person name="Barry K."/>
            <person name="Baskaran P."/>
            <person name="Daum C."/>
            <person name="Fauchery L."/>
            <person name="Ihrmark K."/>
            <person name="Kuo A."/>
            <person name="LaButti K."/>
            <person name="Lipzen A."/>
            <person name="Morin E."/>
            <person name="Grigoriev I.V."/>
            <person name="Henrissat B."/>
            <person name="Lindahl B."/>
            <person name="Martin F."/>
        </authorList>
    </citation>
    <scope>NUCLEOTIDE SEQUENCE</scope>
    <source>
        <strain evidence="5">JB14</strain>
    </source>
</reference>
<keyword evidence="1" id="KW-0147">Chitin-binding</keyword>
<accession>A0A6A4I5P1</accession>
<organism evidence="5 6">
    <name type="scientific">Gymnopus androsaceus JB14</name>
    <dbReference type="NCBI Taxonomy" id="1447944"/>
    <lineage>
        <taxon>Eukaryota</taxon>
        <taxon>Fungi</taxon>
        <taxon>Dikarya</taxon>
        <taxon>Basidiomycota</taxon>
        <taxon>Agaricomycotina</taxon>
        <taxon>Agaricomycetes</taxon>
        <taxon>Agaricomycetidae</taxon>
        <taxon>Agaricales</taxon>
        <taxon>Marasmiineae</taxon>
        <taxon>Omphalotaceae</taxon>
        <taxon>Gymnopus</taxon>
    </lineage>
</organism>
<feature type="signal peptide" evidence="3">
    <location>
        <begin position="1"/>
        <end position="24"/>
    </location>
</feature>
<evidence type="ECO:0000256" key="3">
    <source>
        <dbReference type="SAM" id="SignalP"/>
    </source>
</evidence>
<dbReference type="AlphaFoldDB" id="A0A6A4I5P1"/>
<dbReference type="InterPro" id="IPR036779">
    <property type="entry name" value="LysM_dom_sf"/>
</dbReference>
<protein>
    <recommendedName>
        <fullName evidence="4">LysM domain-containing protein</fullName>
    </recommendedName>
</protein>
<dbReference type="PANTHER" id="PTHR34997">
    <property type="entry name" value="AM15"/>
    <property type="match status" value="1"/>
</dbReference>
<dbReference type="GO" id="GO:0008061">
    <property type="term" value="F:chitin binding"/>
    <property type="evidence" value="ECO:0007669"/>
    <property type="project" value="UniProtKB-KW"/>
</dbReference>
<evidence type="ECO:0000313" key="5">
    <source>
        <dbReference type="EMBL" id="KAE9405233.1"/>
    </source>
</evidence>
<dbReference type="InterPro" id="IPR018392">
    <property type="entry name" value="LysM"/>
</dbReference>